<reference evidence="1 2" key="1">
    <citation type="submission" date="2019-03" db="EMBL/GenBank/DDBJ databases">
        <title>Genomic Encyclopedia of Type Strains, Phase IV (KMG-IV): sequencing the most valuable type-strain genomes for metagenomic binning, comparative biology and taxonomic classification.</title>
        <authorList>
            <person name="Goeker M."/>
        </authorList>
    </citation>
    <scope>NUCLEOTIDE SEQUENCE [LARGE SCALE GENOMIC DNA]</scope>
    <source>
        <strain evidence="1 2">DSM 44684</strain>
    </source>
</reference>
<keyword evidence="2" id="KW-1185">Reference proteome</keyword>
<evidence type="ECO:0008006" key="3">
    <source>
        <dbReference type="Google" id="ProtNLM"/>
    </source>
</evidence>
<evidence type="ECO:0000313" key="2">
    <source>
        <dbReference type="Proteomes" id="UP000294856"/>
    </source>
</evidence>
<dbReference type="SUPFAM" id="SSF160631">
    <property type="entry name" value="SMI1/KNR4-like"/>
    <property type="match status" value="1"/>
</dbReference>
<proteinExistence type="predicted"/>
<dbReference type="RefSeq" id="WP_132370453.1">
    <property type="nucleotide sequence ID" value="NZ_SMFR01000012.1"/>
</dbReference>
<organism evidence="1 2">
    <name type="scientific">Nocardia alba</name>
    <dbReference type="NCBI Taxonomy" id="225051"/>
    <lineage>
        <taxon>Bacteria</taxon>
        <taxon>Bacillati</taxon>
        <taxon>Actinomycetota</taxon>
        <taxon>Actinomycetes</taxon>
        <taxon>Mycobacteriales</taxon>
        <taxon>Nocardiaceae</taxon>
        <taxon>Nocardia</taxon>
    </lineage>
</organism>
<accession>A0A4R1F9E6</accession>
<protein>
    <recommendedName>
        <fullName evidence="3">SUKH superfamily protein</fullName>
    </recommendedName>
</protein>
<dbReference type="Proteomes" id="UP000294856">
    <property type="component" value="Unassembled WGS sequence"/>
</dbReference>
<name>A0A4R1F9E6_9NOCA</name>
<dbReference type="EMBL" id="SMFR01000012">
    <property type="protein sequence ID" value="TCJ89379.1"/>
    <property type="molecule type" value="Genomic_DNA"/>
</dbReference>
<dbReference type="AlphaFoldDB" id="A0A4R1F9E6"/>
<comment type="caution">
    <text evidence="1">The sequence shown here is derived from an EMBL/GenBank/DDBJ whole genome shotgun (WGS) entry which is preliminary data.</text>
</comment>
<evidence type="ECO:0000313" key="1">
    <source>
        <dbReference type="EMBL" id="TCJ89379.1"/>
    </source>
</evidence>
<gene>
    <name evidence="1" type="ORF">DFR71_6587</name>
</gene>
<dbReference type="InterPro" id="IPR037883">
    <property type="entry name" value="Knr4/Smi1-like_sf"/>
</dbReference>
<sequence length="164" mass="18498">MGREDSKREIETFGRQLIGSGFATSDSIIGCDAAEIEQVRSVAPDGFPISDEYQAFLEYMGKKAGTLFKGSDLFFPRMLDAIEAAEDISGKGLALDGQFFFGHHQGYKVYFFKRGSGAVYAYQEGSSEDQKLADGFIEFLRDSWRIQQKTRESTEAMRRERNKI</sequence>
<dbReference type="OrthoDB" id="3399677at2"/>
<dbReference type="STRING" id="1210063.GCA_001612665_06447"/>